<dbReference type="EMBL" id="CAHIKZ030003431">
    <property type="protein sequence ID" value="CAE1300176.1"/>
    <property type="molecule type" value="Genomic_DNA"/>
</dbReference>
<dbReference type="OrthoDB" id="1729737at2759"/>
<protein>
    <recommendedName>
        <fullName evidence="6">Nucleoside diphosphate kinase homolog 5</fullName>
    </recommendedName>
    <alternativeName>
        <fullName evidence="7">3'-5' exonuclease NME5</fullName>
    </alternativeName>
</protein>
<dbReference type="Proteomes" id="UP000597762">
    <property type="component" value="Unassembled WGS sequence"/>
</dbReference>
<dbReference type="Gene3D" id="1.20.890.10">
    <property type="entry name" value="cAMP-dependent protein kinase regulatory subunit, dimerization-anchoring domain"/>
    <property type="match status" value="1"/>
</dbReference>
<keyword evidence="12" id="KW-1185">Reference proteome</keyword>
<dbReference type="Pfam" id="PF00334">
    <property type="entry name" value="NDK"/>
    <property type="match status" value="1"/>
</dbReference>
<accession>A0A812DHA1</accession>
<dbReference type="InterPro" id="IPR007858">
    <property type="entry name" value="Dpy-30_motif"/>
</dbReference>
<evidence type="ECO:0000256" key="9">
    <source>
        <dbReference type="RuleBase" id="RU004011"/>
    </source>
</evidence>
<dbReference type="GO" id="GO:0004550">
    <property type="term" value="F:nucleoside diphosphate kinase activity"/>
    <property type="evidence" value="ECO:0007669"/>
    <property type="project" value="InterPro"/>
</dbReference>
<comment type="similarity">
    <text evidence="2 8 9">Belongs to the NDK family.</text>
</comment>
<feature type="domain" description="Nucleoside diphosphate kinase-like" evidence="10">
    <location>
        <begin position="14"/>
        <end position="152"/>
    </location>
</feature>
<dbReference type="Gene3D" id="3.30.70.141">
    <property type="entry name" value="Nucleoside diphosphate kinase-like domain"/>
    <property type="match status" value="1"/>
</dbReference>
<dbReference type="FunFam" id="1.20.890.10:FF:000008">
    <property type="entry name" value="Nucleoside diphosphate kinase homolog 5"/>
    <property type="match status" value="1"/>
</dbReference>
<evidence type="ECO:0000256" key="7">
    <source>
        <dbReference type="ARBA" id="ARBA00080200"/>
    </source>
</evidence>
<dbReference type="GO" id="GO:0006228">
    <property type="term" value="P:UTP biosynthetic process"/>
    <property type="evidence" value="ECO:0007669"/>
    <property type="project" value="InterPro"/>
</dbReference>
<dbReference type="InterPro" id="IPR034907">
    <property type="entry name" value="NDK-like_dom"/>
</dbReference>
<evidence type="ECO:0000313" key="11">
    <source>
        <dbReference type="EMBL" id="CAE1300176.1"/>
    </source>
</evidence>
<dbReference type="GO" id="GO:0016787">
    <property type="term" value="F:hydrolase activity"/>
    <property type="evidence" value="ECO:0007669"/>
    <property type="project" value="UniProtKB-KW"/>
</dbReference>
<dbReference type="PANTHER" id="PTHR46161:SF1">
    <property type="entry name" value="NUCLEOSIDE DIPHOSPHATE KINASE HOMOLOG 5"/>
    <property type="match status" value="1"/>
</dbReference>
<keyword evidence="3" id="KW-0217">Developmental protein</keyword>
<evidence type="ECO:0000256" key="4">
    <source>
        <dbReference type="ARBA" id="ARBA00022801"/>
    </source>
</evidence>
<dbReference type="AlphaFoldDB" id="A0A812DHA1"/>
<organism evidence="11 12">
    <name type="scientific">Acanthosepion pharaonis</name>
    <name type="common">Pharaoh cuttlefish</name>
    <name type="synonym">Sepia pharaonis</name>
    <dbReference type="NCBI Taxonomy" id="158019"/>
    <lineage>
        <taxon>Eukaryota</taxon>
        <taxon>Metazoa</taxon>
        <taxon>Spiralia</taxon>
        <taxon>Lophotrochozoa</taxon>
        <taxon>Mollusca</taxon>
        <taxon>Cephalopoda</taxon>
        <taxon>Coleoidea</taxon>
        <taxon>Decapodiformes</taxon>
        <taxon>Sepiida</taxon>
        <taxon>Sepiina</taxon>
        <taxon>Sepiidae</taxon>
        <taxon>Acanthosepion</taxon>
    </lineage>
</organism>
<evidence type="ECO:0000259" key="10">
    <source>
        <dbReference type="SMART" id="SM00562"/>
    </source>
</evidence>
<evidence type="ECO:0000256" key="8">
    <source>
        <dbReference type="PROSITE-ProRule" id="PRU00706"/>
    </source>
</evidence>
<evidence type="ECO:0000256" key="1">
    <source>
        <dbReference type="ARBA" id="ARBA00004138"/>
    </source>
</evidence>
<dbReference type="SMART" id="SM00562">
    <property type="entry name" value="NDK"/>
    <property type="match status" value="1"/>
</dbReference>
<dbReference type="InterPro" id="IPR036850">
    <property type="entry name" value="NDK-like_dom_sf"/>
</dbReference>
<gene>
    <name evidence="11" type="ORF">SPHA_53675</name>
</gene>
<dbReference type="CDD" id="cd22970">
    <property type="entry name" value="DD_NDKH5-like"/>
    <property type="match status" value="1"/>
</dbReference>
<proteinExistence type="inferred from homology"/>
<sequence length="214" mass="24063">MNESTNISQPQIYVERTLAIIKPDAVARAVEIEDIIIRAGFSILQRRQVQLTPEQASDFYSEHFGKKIFSSLVEYMSNGPIICLLLARNQAINMWDELIGPSNTFKAQEICPDSIRAVYGQDELQNAVHGSENQICAEREIRFFFPETILEPIITGQSAKDYLAKTVNPTLLKGLTQLSKLKPADPVGWLAEWLQNNNPNKPKINIIKAPLNPT</sequence>
<dbReference type="PANTHER" id="PTHR46161">
    <property type="entry name" value="NUCLEOSIDE DIPHOSPHATE KINASE"/>
    <property type="match status" value="1"/>
</dbReference>
<evidence type="ECO:0000256" key="6">
    <source>
        <dbReference type="ARBA" id="ARBA00072632"/>
    </source>
</evidence>
<evidence type="ECO:0000256" key="2">
    <source>
        <dbReference type="ARBA" id="ARBA00008142"/>
    </source>
</evidence>
<dbReference type="Pfam" id="PF05186">
    <property type="entry name" value="Dpy-30"/>
    <property type="match status" value="1"/>
</dbReference>
<keyword evidence="5" id="KW-0966">Cell projection</keyword>
<dbReference type="GO" id="GO:0003341">
    <property type="term" value="P:cilium movement"/>
    <property type="evidence" value="ECO:0007669"/>
    <property type="project" value="TreeGrafter"/>
</dbReference>
<dbReference type="PROSITE" id="PS51374">
    <property type="entry name" value="NDPK_LIKE"/>
    <property type="match status" value="1"/>
</dbReference>
<dbReference type="GO" id="GO:0006241">
    <property type="term" value="P:CTP biosynthetic process"/>
    <property type="evidence" value="ECO:0007669"/>
    <property type="project" value="InterPro"/>
</dbReference>
<comment type="caution">
    <text evidence="11">The sequence shown here is derived from an EMBL/GenBank/DDBJ whole genome shotgun (WGS) entry which is preliminary data.</text>
</comment>
<dbReference type="GO" id="GO:0005929">
    <property type="term" value="C:cilium"/>
    <property type="evidence" value="ECO:0007669"/>
    <property type="project" value="UniProtKB-SubCell"/>
</dbReference>
<evidence type="ECO:0000256" key="5">
    <source>
        <dbReference type="ARBA" id="ARBA00023273"/>
    </source>
</evidence>
<dbReference type="InterPro" id="IPR001564">
    <property type="entry name" value="Nucleoside_diP_kinase"/>
</dbReference>
<reference evidence="11" key="1">
    <citation type="submission" date="2021-01" db="EMBL/GenBank/DDBJ databases">
        <authorList>
            <person name="Li R."/>
            <person name="Bekaert M."/>
        </authorList>
    </citation>
    <scope>NUCLEOTIDE SEQUENCE</scope>
    <source>
        <strain evidence="11">Farmed</strain>
    </source>
</reference>
<name>A0A812DHA1_ACAPH</name>
<dbReference type="PRINTS" id="PR01243">
    <property type="entry name" value="NUCDPKINASE"/>
</dbReference>
<evidence type="ECO:0000256" key="3">
    <source>
        <dbReference type="ARBA" id="ARBA00022473"/>
    </source>
</evidence>
<keyword evidence="4" id="KW-0378">Hydrolase</keyword>
<dbReference type="GO" id="GO:0006183">
    <property type="term" value="P:GTP biosynthetic process"/>
    <property type="evidence" value="ECO:0007669"/>
    <property type="project" value="InterPro"/>
</dbReference>
<dbReference type="SUPFAM" id="SSF54919">
    <property type="entry name" value="Nucleoside diphosphate kinase, NDK"/>
    <property type="match status" value="1"/>
</dbReference>
<evidence type="ECO:0000313" key="12">
    <source>
        <dbReference type="Proteomes" id="UP000597762"/>
    </source>
</evidence>
<dbReference type="GO" id="GO:1902176">
    <property type="term" value="P:negative regulation of oxidative stress-induced intrinsic apoptotic signaling pathway"/>
    <property type="evidence" value="ECO:0007669"/>
    <property type="project" value="TreeGrafter"/>
</dbReference>
<comment type="subcellular location">
    <subcellularLocation>
        <location evidence="1">Cell projection</location>
        <location evidence="1">Cilium</location>
    </subcellularLocation>
</comment>
<dbReference type="FunFam" id="3.30.70.141:FF:000010">
    <property type="entry name" value="Nucleoside diphosphate kinase 7"/>
    <property type="match status" value="1"/>
</dbReference>
<comment type="caution">
    <text evidence="8">Lacks conserved residue(s) required for the propagation of feature annotation.</text>
</comment>